<feature type="compositionally biased region" description="Polar residues" evidence="1">
    <location>
        <begin position="11"/>
        <end position="24"/>
    </location>
</feature>
<reference evidence="3" key="1">
    <citation type="submission" date="2024-06" db="EMBL/GenBank/DDBJ databases">
        <title>Multi-omics analyses provide insights into the biosynthesis of the anticancer antibiotic pleurotin in Hohenbuehelia grisea.</title>
        <authorList>
            <person name="Weaver J.A."/>
            <person name="Alberti F."/>
        </authorList>
    </citation>
    <scope>NUCLEOTIDE SEQUENCE [LARGE SCALE GENOMIC DNA]</scope>
    <source>
        <strain evidence="3">T-177</strain>
    </source>
</reference>
<dbReference type="EMBL" id="JASNQZ010000018">
    <property type="protein sequence ID" value="KAL0945293.1"/>
    <property type="molecule type" value="Genomic_DNA"/>
</dbReference>
<accession>A0ABR3IPS2</accession>
<comment type="caution">
    <text evidence="2">The sequence shown here is derived from an EMBL/GenBank/DDBJ whole genome shotgun (WGS) entry which is preliminary data.</text>
</comment>
<evidence type="ECO:0000313" key="3">
    <source>
        <dbReference type="Proteomes" id="UP001556367"/>
    </source>
</evidence>
<evidence type="ECO:0000256" key="1">
    <source>
        <dbReference type="SAM" id="MobiDB-lite"/>
    </source>
</evidence>
<gene>
    <name evidence="2" type="ORF">HGRIS_000799</name>
</gene>
<dbReference type="Proteomes" id="UP001556367">
    <property type="component" value="Unassembled WGS sequence"/>
</dbReference>
<protein>
    <submittedName>
        <fullName evidence="2">Uncharacterized protein</fullName>
    </submittedName>
</protein>
<keyword evidence="3" id="KW-1185">Reference proteome</keyword>
<name>A0ABR3IPS2_9AGAR</name>
<evidence type="ECO:0000313" key="2">
    <source>
        <dbReference type="EMBL" id="KAL0945293.1"/>
    </source>
</evidence>
<sequence length="268" mass="29919">MTGGPFVMSDSLDSSIPPSYSTPQASTTKILEDTLANNKDSVPHTAPPGIHELVVPPRESSIVSQIRDGELTIRLENPKEIDQDFHSSELEKLERLCESCDIERLVVEAHPTPEEAEYAIKLFNEASRAALQFSGPLREIKLILPPTIPLIRTDRCHVHAPAQVFPWWHLPKHGLSTVTKLTIKYPIPIDECIDLLGLCPDLRHLDVGPIVSPSQVGLLNSRERIYFTNIRSMMVRTAVGLSQFYHILNVPTLQARGMVLTFQASPRL</sequence>
<proteinExistence type="predicted"/>
<feature type="region of interest" description="Disordered" evidence="1">
    <location>
        <begin position="1"/>
        <end position="24"/>
    </location>
</feature>
<organism evidence="2 3">
    <name type="scientific">Hohenbuehelia grisea</name>
    <dbReference type="NCBI Taxonomy" id="104357"/>
    <lineage>
        <taxon>Eukaryota</taxon>
        <taxon>Fungi</taxon>
        <taxon>Dikarya</taxon>
        <taxon>Basidiomycota</taxon>
        <taxon>Agaricomycotina</taxon>
        <taxon>Agaricomycetes</taxon>
        <taxon>Agaricomycetidae</taxon>
        <taxon>Agaricales</taxon>
        <taxon>Pleurotineae</taxon>
        <taxon>Pleurotaceae</taxon>
        <taxon>Hohenbuehelia</taxon>
    </lineage>
</organism>